<comment type="subcellular location">
    <subcellularLocation>
        <location evidence="1">Cell inner membrane</location>
        <topology evidence="1">Multi-pass membrane protein</topology>
    </subcellularLocation>
</comment>
<dbReference type="GO" id="GO:0005886">
    <property type="term" value="C:plasma membrane"/>
    <property type="evidence" value="ECO:0007669"/>
    <property type="project" value="UniProtKB-SubCell"/>
</dbReference>
<dbReference type="GO" id="GO:0071470">
    <property type="term" value="P:cellular response to osmotic stress"/>
    <property type="evidence" value="ECO:0007669"/>
    <property type="project" value="InterPro"/>
</dbReference>
<dbReference type="EMBL" id="VIAR01000002">
    <property type="protein sequence ID" value="TQD40260.1"/>
    <property type="molecule type" value="Genomic_DNA"/>
</dbReference>
<keyword evidence="3" id="KW-0997">Cell inner membrane</keyword>
<evidence type="ECO:0000313" key="12">
    <source>
        <dbReference type="EMBL" id="TQD40260.1"/>
    </source>
</evidence>
<evidence type="ECO:0000313" key="13">
    <source>
        <dbReference type="Proteomes" id="UP000317169"/>
    </source>
</evidence>
<evidence type="ECO:0000256" key="7">
    <source>
        <dbReference type="ARBA" id="ARBA00023136"/>
    </source>
</evidence>
<feature type="domain" description="Mechanosensitive ion channel MscS" evidence="11">
    <location>
        <begin position="192"/>
        <end position="260"/>
    </location>
</feature>
<gene>
    <name evidence="12" type="ORF">FKR84_03415</name>
</gene>
<evidence type="ECO:0000256" key="4">
    <source>
        <dbReference type="ARBA" id="ARBA00022692"/>
    </source>
</evidence>
<evidence type="ECO:0000256" key="6">
    <source>
        <dbReference type="ARBA" id="ARBA00023016"/>
    </source>
</evidence>
<dbReference type="InterPro" id="IPR006685">
    <property type="entry name" value="MscS_channel_2nd"/>
</dbReference>
<dbReference type="FunFam" id="2.30.30.60:FF:000002">
    <property type="entry name" value="Mechanosensitive ion channel family protein"/>
    <property type="match status" value="1"/>
</dbReference>
<evidence type="ECO:0000256" key="5">
    <source>
        <dbReference type="ARBA" id="ARBA00022989"/>
    </source>
</evidence>
<sequence>MEGSELTTIFYDWFLGFGWKSENAKIANLLLNITALALLSYLLNYVLRKILKSFLFRIARRTATKFDDYLFKNNVLSHFSNLLTLILVHWIVPEILTGFSYLKEEAVILIQIGIIVVIILLIRSLLLTVRDYLKTLNSFKDKPIESYIQVFMIFTWFVGFILLFSVITGESVVYFLTALGAVSAVILLIFKDTILGFVASIQVAVNDTVRIGDWITMNKYGADGDVIEINLSSVKVRNFDKTITTIPTYYLISDSFKNWRGMSASGGRRIKRAVIVKTSSIHFLTEQKIKELKKIGLIKDYLTNKEQEIEKFNQDNKIDRSLPINGRNLTNFGVFREYLNTYLQKHPKINQEMTVMCRQLEQTPQGIPLEIYAFSKDKVWRNYENIMGDIFDHLLAATPYFDLEIFELPTAKDFNRISLNHSKIE</sequence>
<comment type="caution">
    <text evidence="12">The sequence shown here is derived from an EMBL/GenBank/DDBJ whole genome shotgun (WGS) entry which is preliminary data.</text>
</comment>
<evidence type="ECO:0000256" key="1">
    <source>
        <dbReference type="ARBA" id="ARBA00004429"/>
    </source>
</evidence>
<dbReference type="GO" id="GO:0008381">
    <property type="term" value="F:mechanosensitive monoatomic ion channel activity"/>
    <property type="evidence" value="ECO:0007669"/>
    <property type="project" value="InterPro"/>
</dbReference>
<dbReference type="OrthoDB" id="9775207at2"/>
<dbReference type="Proteomes" id="UP000317169">
    <property type="component" value="Unassembled WGS sequence"/>
</dbReference>
<dbReference type="PANTHER" id="PTHR30414">
    <property type="entry name" value="MINICONDUCTANCE MECHANOSENSITIVE CHANNEL YBDG"/>
    <property type="match status" value="1"/>
</dbReference>
<dbReference type="InterPro" id="IPR030192">
    <property type="entry name" value="YbdG"/>
</dbReference>
<keyword evidence="6" id="KW-0346">Stress response</keyword>
<feature type="transmembrane region" description="Helical" evidence="10">
    <location>
        <begin position="173"/>
        <end position="190"/>
    </location>
</feature>
<dbReference type="Pfam" id="PF00924">
    <property type="entry name" value="MS_channel_2nd"/>
    <property type="match status" value="1"/>
</dbReference>
<dbReference type="PANTHER" id="PTHR30414:SF0">
    <property type="entry name" value="MINICONDUCTANCE MECHANOSENSITIVE CHANNEL YBDG"/>
    <property type="match status" value="1"/>
</dbReference>
<dbReference type="RefSeq" id="WP_141420790.1">
    <property type="nucleotide sequence ID" value="NZ_VIAR01000002.1"/>
</dbReference>
<evidence type="ECO:0000256" key="10">
    <source>
        <dbReference type="SAM" id="Phobius"/>
    </source>
</evidence>
<accession>A0A507ZRL3</accession>
<keyword evidence="13" id="KW-1185">Reference proteome</keyword>
<dbReference type="Gene3D" id="2.30.30.60">
    <property type="match status" value="1"/>
</dbReference>
<dbReference type="AlphaFoldDB" id="A0A507ZRL3"/>
<keyword evidence="2" id="KW-1003">Cell membrane</keyword>
<dbReference type="InterPro" id="IPR010920">
    <property type="entry name" value="LSM_dom_sf"/>
</dbReference>
<reference evidence="12 13" key="1">
    <citation type="submission" date="2019-06" db="EMBL/GenBank/DDBJ databases">
        <title>Flavibacter putida gen. nov., sp. nov., a novel marine bacterium of the family Flavobacteriaceae isolated from coastal seawater.</title>
        <authorList>
            <person name="Feng X."/>
        </authorList>
    </citation>
    <scope>NUCLEOTIDE SEQUENCE [LARGE SCALE GENOMIC DNA]</scope>
    <source>
        <strain evidence="12 13">PLHSN227</strain>
    </source>
</reference>
<dbReference type="SUPFAM" id="SSF50182">
    <property type="entry name" value="Sm-like ribonucleoproteins"/>
    <property type="match status" value="1"/>
</dbReference>
<keyword evidence="5 10" id="KW-1133">Transmembrane helix</keyword>
<keyword evidence="7 10" id="KW-0472">Membrane</keyword>
<protein>
    <recommendedName>
        <fullName evidence="8">Mechanosensing system component YbdG</fullName>
    </recommendedName>
    <alternativeName>
        <fullName evidence="9">Mechanosensitive channel homolog YbdG</fullName>
    </alternativeName>
</protein>
<evidence type="ECO:0000256" key="3">
    <source>
        <dbReference type="ARBA" id="ARBA00022519"/>
    </source>
</evidence>
<evidence type="ECO:0000256" key="2">
    <source>
        <dbReference type="ARBA" id="ARBA00022475"/>
    </source>
</evidence>
<dbReference type="InterPro" id="IPR023408">
    <property type="entry name" value="MscS_beta-dom_sf"/>
</dbReference>
<keyword evidence="4 10" id="KW-0812">Transmembrane</keyword>
<evidence type="ECO:0000256" key="8">
    <source>
        <dbReference type="ARBA" id="ARBA00093630"/>
    </source>
</evidence>
<feature type="transmembrane region" description="Helical" evidence="10">
    <location>
        <begin position="108"/>
        <end position="126"/>
    </location>
</feature>
<feature type="transmembrane region" description="Helical" evidence="10">
    <location>
        <begin position="26"/>
        <end position="47"/>
    </location>
</feature>
<evidence type="ECO:0000256" key="9">
    <source>
        <dbReference type="ARBA" id="ARBA00093659"/>
    </source>
</evidence>
<feature type="transmembrane region" description="Helical" evidence="10">
    <location>
        <begin position="147"/>
        <end position="167"/>
    </location>
</feature>
<organism evidence="12 13">
    <name type="scientific">Haloflavibacter putidus</name>
    <dbReference type="NCBI Taxonomy" id="2576776"/>
    <lineage>
        <taxon>Bacteria</taxon>
        <taxon>Pseudomonadati</taxon>
        <taxon>Bacteroidota</taxon>
        <taxon>Flavobacteriia</taxon>
        <taxon>Flavobacteriales</taxon>
        <taxon>Flavobacteriaceae</taxon>
        <taxon>Haloflavibacter</taxon>
    </lineage>
</organism>
<name>A0A507ZRL3_9FLAO</name>
<evidence type="ECO:0000259" key="11">
    <source>
        <dbReference type="Pfam" id="PF00924"/>
    </source>
</evidence>
<proteinExistence type="predicted"/>